<accession>A0A7N0RIB1</accession>
<dbReference type="Pfam" id="PF02485">
    <property type="entry name" value="Branch"/>
    <property type="match status" value="1"/>
</dbReference>
<evidence type="ECO:0000313" key="7">
    <source>
        <dbReference type="EnsemblPlants" id="Kaladp0011s0862.1.v1.1.CDS.1"/>
    </source>
</evidence>
<reference evidence="7" key="1">
    <citation type="submission" date="2021-01" db="UniProtKB">
        <authorList>
            <consortium name="EnsemblPlants"/>
        </authorList>
    </citation>
    <scope>IDENTIFICATION</scope>
</reference>
<dbReference type="EnsemblPlants" id="Kaladp0011s0862.1.v1.1">
    <property type="protein sequence ID" value="Kaladp0011s0862.1.v1.1.CDS.1"/>
    <property type="gene ID" value="Kaladp0011s0862.v1.1"/>
</dbReference>
<keyword evidence="6" id="KW-0812">Transmembrane</keyword>
<evidence type="ECO:0000256" key="2">
    <source>
        <dbReference type="ARBA" id="ARBA00022676"/>
    </source>
</evidence>
<evidence type="ECO:0008006" key="9">
    <source>
        <dbReference type="Google" id="ProtNLM"/>
    </source>
</evidence>
<dbReference type="GO" id="GO:0016757">
    <property type="term" value="F:glycosyltransferase activity"/>
    <property type="evidence" value="ECO:0007669"/>
    <property type="project" value="UniProtKB-KW"/>
</dbReference>
<dbReference type="AlphaFoldDB" id="A0A7N0RIB1"/>
<evidence type="ECO:0000256" key="4">
    <source>
        <dbReference type="ARBA" id="ARBA00023136"/>
    </source>
</evidence>
<dbReference type="PANTHER" id="PTHR31042:SF140">
    <property type="entry name" value="CORE-2_I-BRANCHING BETA-1,6-N-ACETYLGLUCOSAMINYLTRANSFERASE FAMILY PROTEIN"/>
    <property type="match status" value="1"/>
</dbReference>
<name>A0A7N0RIB1_KALFE</name>
<dbReference type="GO" id="GO:0016020">
    <property type="term" value="C:membrane"/>
    <property type="evidence" value="ECO:0007669"/>
    <property type="project" value="UniProtKB-SubCell"/>
</dbReference>
<dbReference type="Gramene" id="Kaladp0011s0862.1.v1.1">
    <property type="protein sequence ID" value="Kaladp0011s0862.1.v1.1.CDS.1"/>
    <property type="gene ID" value="Kaladp0011s0862.v1.1"/>
</dbReference>
<dbReference type="InterPro" id="IPR044174">
    <property type="entry name" value="BC10-like"/>
</dbReference>
<dbReference type="InterPro" id="IPR003406">
    <property type="entry name" value="Glyco_trans_14"/>
</dbReference>
<organism evidence="7 8">
    <name type="scientific">Kalanchoe fedtschenkoi</name>
    <name type="common">Lavender scallops</name>
    <name type="synonym">South American air plant</name>
    <dbReference type="NCBI Taxonomy" id="63787"/>
    <lineage>
        <taxon>Eukaryota</taxon>
        <taxon>Viridiplantae</taxon>
        <taxon>Streptophyta</taxon>
        <taxon>Embryophyta</taxon>
        <taxon>Tracheophyta</taxon>
        <taxon>Spermatophyta</taxon>
        <taxon>Magnoliopsida</taxon>
        <taxon>eudicotyledons</taxon>
        <taxon>Gunneridae</taxon>
        <taxon>Pentapetalae</taxon>
        <taxon>Saxifragales</taxon>
        <taxon>Crassulaceae</taxon>
        <taxon>Kalanchoe</taxon>
    </lineage>
</organism>
<protein>
    <recommendedName>
        <fullName evidence="9">Core-2/I-branching beta-1,6-N-acetylglucosaminyltransferase family protein</fullName>
    </recommendedName>
</protein>
<evidence type="ECO:0000313" key="8">
    <source>
        <dbReference type="Proteomes" id="UP000594263"/>
    </source>
</evidence>
<keyword evidence="4 6" id="KW-0472">Membrane</keyword>
<evidence type="ECO:0000256" key="3">
    <source>
        <dbReference type="ARBA" id="ARBA00022679"/>
    </source>
</evidence>
<evidence type="ECO:0000256" key="1">
    <source>
        <dbReference type="ARBA" id="ARBA00004606"/>
    </source>
</evidence>
<comment type="subcellular location">
    <subcellularLocation>
        <location evidence="1">Membrane</location>
        <topology evidence="1">Single-pass type II membrane protein</topology>
    </subcellularLocation>
</comment>
<keyword evidence="5" id="KW-0325">Glycoprotein</keyword>
<evidence type="ECO:0000256" key="6">
    <source>
        <dbReference type="SAM" id="Phobius"/>
    </source>
</evidence>
<keyword evidence="6" id="KW-1133">Transmembrane helix</keyword>
<keyword evidence="8" id="KW-1185">Reference proteome</keyword>
<feature type="transmembrane region" description="Helical" evidence="6">
    <location>
        <begin position="6"/>
        <end position="26"/>
    </location>
</feature>
<dbReference type="OMA" id="WHRSFIE"/>
<keyword evidence="3" id="KW-0808">Transferase</keyword>
<keyword evidence="2" id="KW-0328">Glycosyltransferase</keyword>
<dbReference type="PANTHER" id="PTHR31042">
    <property type="entry name" value="CORE-2/I-BRANCHING BETA-1,6-N-ACETYLGLUCOSAMINYLTRANSFERASE FAMILY PROTEIN-RELATED"/>
    <property type="match status" value="1"/>
</dbReference>
<evidence type="ECO:0000256" key="5">
    <source>
        <dbReference type="ARBA" id="ARBA00023180"/>
    </source>
</evidence>
<dbReference type="Proteomes" id="UP000594263">
    <property type="component" value="Unplaced"/>
</dbReference>
<sequence>MIPSATSPVILSLLLLISLPLLFILAPRILPPRILPDDPDDVALLRRAAAIHSRPSANPHTRLGITNPTPKIAFLFLTNSDLHFAPLWQRFFTARDDHRRLYNIYVHADPFAPYTDPGGVFKDRLIKSKRTRRASPSLISAARRLIATALVDDSANLFFALLSQQCVPLHSFRFVYRTLLTPPKPPTESTRESGSELTRLGSRVGYQSFIEILSNEPKLKERYTARGSMEPEVPFDKFKVGSQFFILVRRHAVMVVRDTKLWKKFRLPCLRPDACYPEEHYFPTLLSMEDPDGCSHFTLTRVNWTGTAHGHPHAYTPPEVSTELIHKLRMSNWTYSYLFARKFTPECLEPLMKLAGKVIFRD</sequence>
<proteinExistence type="predicted"/>